<evidence type="ECO:0000256" key="1">
    <source>
        <dbReference type="SAM" id="MobiDB-lite"/>
    </source>
</evidence>
<feature type="region of interest" description="Disordered" evidence="1">
    <location>
        <begin position="536"/>
        <end position="574"/>
    </location>
</feature>
<comment type="caution">
    <text evidence="2">The sequence shown here is derived from an EMBL/GenBank/DDBJ whole genome shotgun (WGS) entry which is preliminary data.</text>
</comment>
<keyword evidence="3" id="KW-1185">Reference proteome</keyword>
<dbReference type="EMBL" id="JACHFD010000005">
    <property type="protein sequence ID" value="MBB5351079.1"/>
    <property type="molecule type" value="Genomic_DNA"/>
</dbReference>
<dbReference type="Proteomes" id="UP000557717">
    <property type="component" value="Unassembled WGS sequence"/>
</dbReference>
<reference evidence="2 3" key="1">
    <citation type="submission" date="2020-08" db="EMBL/GenBank/DDBJ databases">
        <title>Genomic Encyclopedia of Type Strains, Phase IV (KMG-IV): sequencing the most valuable type-strain genomes for metagenomic binning, comparative biology and taxonomic classification.</title>
        <authorList>
            <person name="Goeker M."/>
        </authorList>
    </citation>
    <scope>NUCLEOTIDE SEQUENCE [LARGE SCALE GENOMIC DNA]</scope>
    <source>
        <strain evidence="2 3">YC6886</strain>
    </source>
</reference>
<dbReference type="AlphaFoldDB" id="A0A840VB97"/>
<sequence>MTPAQKAATVSAVHAAMASGQSLRAACALVKCSPSTFQTWAAKLAEADGDAHEAFSRRRPSGRPPSFQADEDTLNILRWHRLSKESMEVALHFACHDARVPADLREILLGISERSLVSGSRPHFPPSVRRAFHVTDEELARFRGKKATQNVEMMTPRGVIWFDEDGEAHDLLPGQLWELDDYSTNQPYYWTDPLTAETNLGRQVLAAIDYTLAGWLGFDHIGRERDAYRGEDIVRFLGRLFSAHGLPLFLRLERGSWESSFVHGLEVEGMADRWGALDALVHIQHTWKSKGKGLIESSFNPLQRWLSHTGRDVGRFRGEFETATKAWLQAKRTGRDPRELGFLSADESSAMHDAAASMMNGGPRERKALGERVSPDDLRARLGWHTTPFPAAEAWRLLPYREQRVVSRGMVQVNPGGGWSPMAFVVNGIEDLHLENGHKVLIAYDPARPDLGAFVANADRSPKNRSGWGMGHPILTAPLYQGAPQIDLSGRYQGGAIPARRKASAAVATSFRAITAAGRPQHREAMAANGGDRTFLGSTLPDPAPAVPAAPAESRDSSAAERAAASTDRGDRLAQLRRMQDDILSTI</sequence>
<name>A0A840VB97_9BACT</name>
<protein>
    <submittedName>
        <fullName evidence="2">Uncharacterized protein</fullName>
    </submittedName>
</protein>
<gene>
    <name evidence="2" type="ORF">HNR46_001313</name>
</gene>
<proteinExistence type="predicted"/>
<evidence type="ECO:0000313" key="3">
    <source>
        <dbReference type="Proteomes" id="UP000557717"/>
    </source>
</evidence>
<dbReference type="RefSeq" id="WP_184016943.1">
    <property type="nucleotide sequence ID" value="NZ_JACHFD010000005.1"/>
</dbReference>
<evidence type="ECO:0000313" key="2">
    <source>
        <dbReference type="EMBL" id="MBB5351079.1"/>
    </source>
</evidence>
<organism evidence="2 3">
    <name type="scientific">Haloferula luteola</name>
    <dbReference type="NCBI Taxonomy" id="595692"/>
    <lineage>
        <taxon>Bacteria</taxon>
        <taxon>Pseudomonadati</taxon>
        <taxon>Verrucomicrobiota</taxon>
        <taxon>Verrucomicrobiia</taxon>
        <taxon>Verrucomicrobiales</taxon>
        <taxon>Verrucomicrobiaceae</taxon>
        <taxon>Haloferula</taxon>
    </lineage>
</organism>
<accession>A0A840VB97</accession>